<evidence type="ECO:0000313" key="4">
    <source>
        <dbReference type="Proteomes" id="UP000255066"/>
    </source>
</evidence>
<protein>
    <submittedName>
        <fullName evidence="2">Phage envelope protein</fullName>
    </submittedName>
</protein>
<dbReference type="OrthoDB" id="5642842at2"/>
<accession>A0A378I9H5</accession>
<dbReference type="RefSeq" id="WP_058522678.1">
    <property type="nucleotide sequence ID" value="NZ_CAAAHV010000006.1"/>
</dbReference>
<dbReference type="SUPFAM" id="SSF160419">
    <property type="entry name" value="YdfO-like"/>
    <property type="match status" value="1"/>
</dbReference>
<keyword evidence="2" id="KW-0946">Virion</keyword>
<dbReference type="InterPro" id="IPR009833">
    <property type="entry name" value="DUF1398"/>
</dbReference>
<dbReference type="AlphaFoldDB" id="A0A378I9H5"/>
<sequence length="129" mass="14990">MHFVLKLVQQAQEEQWPFPYTLSKLRDAGVVQYHVSWDQEFKIVFQLIDNTQVEENHPEFQIDISGNYSLQGARIALLKHQQGMSSYAEWLNEMGQSGVIAYRVDPYARTVTYFGSEPENFFVEQVPGE</sequence>
<keyword evidence="2" id="KW-0261">Viral envelope protein</keyword>
<evidence type="ECO:0000313" key="3">
    <source>
        <dbReference type="Proteomes" id="UP000054735"/>
    </source>
</evidence>
<reference evidence="1 3" key="1">
    <citation type="submission" date="2015-11" db="EMBL/GenBank/DDBJ databases">
        <title>Genomic analysis of 38 Legionella species identifies large and diverse effector repertoires.</title>
        <authorList>
            <person name="Burstein D."/>
            <person name="Amaro F."/>
            <person name="Zusman T."/>
            <person name="Lifshitz Z."/>
            <person name="Cohen O."/>
            <person name="Gilbert J.A."/>
            <person name="Pupko T."/>
            <person name="Shuman H.A."/>
            <person name="Segal G."/>
        </authorList>
    </citation>
    <scope>NUCLEOTIDE SEQUENCE [LARGE SCALE GENOMIC DNA]</scope>
    <source>
        <strain evidence="1 3">CDC#1407-AL-14</strain>
    </source>
</reference>
<dbReference type="Gene3D" id="3.30.1810.10">
    <property type="entry name" value="YdfO-like"/>
    <property type="match status" value="1"/>
</dbReference>
<dbReference type="Pfam" id="PF07166">
    <property type="entry name" value="DUF1398"/>
    <property type="match status" value="1"/>
</dbReference>
<keyword evidence="3" id="KW-1185">Reference proteome</keyword>
<dbReference type="Proteomes" id="UP000255066">
    <property type="component" value="Unassembled WGS sequence"/>
</dbReference>
<dbReference type="STRING" id="28083.Lbir_0566"/>
<reference evidence="2 4" key="2">
    <citation type="submission" date="2018-06" db="EMBL/GenBank/DDBJ databases">
        <authorList>
            <consortium name="Pathogen Informatics"/>
            <person name="Doyle S."/>
        </authorList>
    </citation>
    <scope>NUCLEOTIDE SEQUENCE [LARGE SCALE GENOMIC DNA]</scope>
    <source>
        <strain evidence="2 4">NCTC12437</strain>
    </source>
</reference>
<dbReference type="Proteomes" id="UP000054735">
    <property type="component" value="Unassembled WGS sequence"/>
</dbReference>
<evidence type="ECO:0000313" key="1">
    <source>
        <dbReference type="EMBL" id="KTC75192.1"/>
    </source>
</evidence>
<name>A0A378I9H5_9GAMM</name>
<proteinExistence type="predicted"/>
<dbReference type="InterPro" id="IPR036696">
    <property type="entry name" value="YdfO-like_sf"/>
</dbReference>
<dbReference type="EMBL" id="UGNW01000001">
    <property type="protein sequence ID" value="STX31857.1"/>
    <property type="molecule type" value="Genomic_DNA"/>
</dbReference>
<evidence type="ECO:0000313" key="2">
    <source>
        <dbReference type="EMBL" id="STX31857.1"/>
    </source>
</evidence>
<dbReference type="EMBL" id="LNXT01000006">
    <property type="protein sequence ID" value="KTC75192.1"/>
    <property type="molecule type" value="Genomic_DNA"/>
</dbReference>
<gene>
    <name evidence="1" type="ORF">Lbir_0566</name>
    <name evidence="2" type="ORF">NCTC12437_01631</name>
</gene>
<organism evidence="2 4">
    <name type="scientific">Legionella birminghamensis</name>
    <dbReference type="NCBI Taxonomy" id="28083"/>
    <lineage>
        <taxon>Bacteria</taxon>
        <taxon>Pseudomonadati</taxon>
        <taxon>Pseudomonadota</taxon>
        <taxon>Gammaproteobacteria</taxon>
        <taxon>Legionellales</taxon>
        <taxon>Legionellaceae</taxon>
        <taxon>Legionella</taxon>
    </lineage>
</organism>